<evidence type="ECO:0000256" key="2">
    <source>
        <dbReference type="SAM" id="SignalP"/>
    </source>
</evidence>
<dbReference type="Proteomes" id="UP000320857">
    <property type="component" value="Unassembled WGS sequence"/>
</dbReference>
<accession>A0A5P0YTF6</accession>
<evidence type="ECO:0000313" key="5">
    <source>
        <dbReference type="Proteomes" id="UP000320857"/>
    </source>
</evidence>
<feature type="signal peptide" evidence="2">
    <location>
        <begin position="1"/>
        <end position="21"/>
    </location>
</feature>
<organism evidence="4 5">
    <name type="scientific">Streptomyces alkaliterrae</name>
    <dbReference type="NCBI Taxonomy" id="2213162"/>
    <lineage>
        <taxon>Bacteria</taxon>
        <taxon>Bacillati</taxon>
        <taxon>Actinomycetota</taxon>
        <taxon>Actinomycetes</taxon>
        <taxon>Kitasatosporales</taxon>
        <taxon>Streptomycetaceae</taxon>
        <taxon>Streptomyces</taxon>
    </lineage>
</organism>
<feature type="region of interest" description="Disordered" evidence="1">
    <location>
        <begin position="20"/>
        <end position="63"/>
    </location>
</feature>
<evidence type="ECO:0000313" key="3">
    <source>
        <dbReference type="EMBL" id="MBB1262029.1"/>
    </source>
</evidence>
<protein>
    <submittedName>
        <fullName evidence="4">Uncharacterized protein</fullName>
    </submittedName>
</protein>
<feature type="compositionally biased region" description="Low complexity" evidence="1">
    <location>
        <begin position="44"/>
        <end position="53"/>
    </location>
</feature>
<dbReference type="EMBL" id="JABJXA010000245">
    <property type="protein sequence ID" value="MBB1262029.1"/>
    <property type="molecule type" value="Genomic_DNA"/>
</dbReference>
<keyword evidence="5" id="KW-1185">Reference proteome</keyword>
<reference evidence="3" key="3">
    <citation type="journal article" name="Syst. Appl. Microbiol.">
        <title>Streptomyces alkaliterrae sp. nov., isolated from an alkaline soil, and emended descriptions of Streptomyces alkaliphilus, Streptomyces calidiresistens and Streptomyces durbertensis.</title>
        <authorList>
            <person name="Swiecimska M."/>
            <person name="Golinska P."/>
            <person name="Nouioui I."/>
            <person name="Wypij M."/>
            <person name="Rai M."/>
            <person name="Sangal V."/>
            <person name="Goodfellow M."/>
        </authorList>
    </citation>
    <scope>NUCLEOTIDE SEQUENCE</scope>
    <source>
        <strain evidence="3">OF8</strain>
    </source>
</reference>
<gene>
    <name evidence="4" type="ORF">FNX44_015235</name>
    <name evidence="3" type="ORF">H3147_24955</name>
</gene>
<dbReference type="AlphaFoldDB" id="A0A5P0YTF6"/>
<dbReference type="RefSeq" id="WP_143648781.1">
    <property type="nucleotide sequence ID" value="NZ_JABJXA010000245.1"/>
</dbReference>
<proteinExistence type="predicted"/>
<evidence type="ECO:0000313" key="6">
    <source>
        <dbReference type="Proteomes" id="UP000517765"/>
    </source>
</evidence>
<evidence type="ECO:0000256" key="1">
    <source>
        <dbReference type="SAM" id="MobiDB-lite"/>
    </source>
</evidence>
<feature type="compositionally biased region" description="Polar residues" evidence="1">
    <location>
        <begin position="21"/>
        <end position="30"/>
    </location>
</feature>
<reference evidence="4 5" key="1">
    <citation type="submission" date="2019-10" db="EMBL/GenBank/DDBJ databases">
        <title>Streptomyces sp. nov., a novel actinobacterium isolated from alkaline environment.</title>
        <authorList>
            <person name="Golinska P."/>
        </authorList>
    </citation>
    <scope>NUCLEOTIDE SEQUENCE [LARGE SCALE GENOMIC DNA]</scope>
    <source>
        <strain evidence="4 5">OF1</strain>
    </source>
</reference>
<feature type="chain" id="PRO_5038243436" evidence="2">
    <location>
        <begin position="22"/>
        <end position="63"/>
    </location>
</feature>
<dbReference type="EMBL" id="VJYK02000148">
    <property type="protein sequence ID" value="MQS03200.1"/>
    <property type="molecule type" value="Genomic_DNA"/>
</dbReference>
<dbReference type="OrthoDB" id="4321067at2"/>
<sequence length="63" mass="6360">MKKRSMLAIASFAVGVVASLATPTVQPSQESEAKKDDGRSSAPDLALGAAEGGADVEGDKRDA</sequence>
<comment type="caution">
    <text evidence="4">The sequence shown here is derived from an EMBL/GenBank/DDBJ whole genome shotgun (WGS) entry which is preliminary data.</text>
</comment>
<evidence type="ECO:0000313" key="4">
    <source>
        <dbReference type="EMBL" id="MQS03200.1"/>
    </source>
</evidence>
<name>A0A5P0YTF6_9ACTN</name>
<dbReference type="Proteomes" id="UP000517765">
    <property type="component" value="Unassembled WGS sequence"/>
</dbReference>
<keyword evidence="2" id="KW-0732">Signal</keyword>
<reference evidence="6" key="2">
    <citation type="submission" date="2020-05" db="EMBL/GenBank/DDBJ databases">
        <title>Classification of alakaliphilic streptomycetes isolated from an alkaline soil next to Lonar Crater, India and a proposal for the recognition of Streptomyces alkaliterrae sp. nov.</title>
        <authorList>
            <person name="Golinska P."/>
        </authorList>
    </citation>
    <scope>NUCLEOTIDE SEQUENCE [LARGE SCALE GENOMIC DNA]</scope>
    <source>
        <strain evidence="6">OF8</strain>
    </source>
</reference>